<evidence type="ECO:0000256" key="2">
    <source>
        <dbReference type="SAM" id="MobiDB-lite"/>
    </source>
</evidence>
<dbReference type="EMBL" id="AAFI02000005">
    <property type="protein sequence ID" value="EAL72594.1"/>
    <property type="molecule type" value="Genomic_DNA"/>
</dbReference>
<evidence type="ECO:0000313" key="8">
    <source>
        <dbReference type="Proteomes" id="UP000002195"/>
    </source>
</evidence>
<protein>
    <recommendedName>
        <fullName evidence="9">EGF-like domain-containing protein</fullName>
    </recommendedName>
</protein>
<feature type="compositionally biased region" description="Basic and acidic residues" evidence="2">
    <location>
        <begin position="3517"/>
        <end position="3534"/>
    </location>
</feature>
<name>Q55E77_DICDI</name>
<evidence type="ECO:0000256" key="1">
    <source>
        <dbReference type="ARBA" id="ARBA00023157"/>
    </source>
</evidence>
<dbReference type="Proteomes" id="UP000002195">
    <property type="component" value="Unassembled WGS sequence"/>
</dbReference>
<feature type="transmembrane region" description="Helical" evidence="3">
    <location>
        <begin position="3410"/>
        <end position="3433"/>
    </location>
</feature>
<dbReference type="dictyBase" id="DDB_G0270488"/>
<dbReference type="KEGG" id="ddi:DDB_G0270488"/>
<evidence type="ECO:0000313" key="7">
    <source>
        <dbReference type="EMBL" id="EAL72594.1"/>
    </source>
</evidence>
<evidence type="ECO:0008006" key="9">
    <source>
        <dbReference type="Google" id="ProtNLM"/>
    </source>
</evidence>
<dbReference type="Pfam" id="PF00053">
    <property type="entry name" value="EGF_laminin"/>
    <property type="match status" value="2"/>
</dbReference>
<feature type="domain" description="Laminin EGF-like" evidence="6">
    <location>
        <begin position="3379"/>
        <end position="3402"/>
    </location>
</feature>
<keyword evidence="3" id="KW-0812">Transmembrane</keyword>
<evidence type="ECO:0000259" key="6">
    <source>
        <dbReference type="PROSITE" id="PS01248"/>
    </source>
</evidence>
<feature type="domain" description="Laminin EGF-like" evidence="6">
    <location>
        <begin position="1637"/>
        <end position="1668"/>
    </location>
</feature>
<comment type="caution">
    <text evidence="7">The sequence shown here is derived from an EMBL/GenBank/DDBJ whole genome shotgun (WGS) entry which is preliminary data.</text>
</comment>
<dbReference type="PANTHER" id="PTHR10574:SF406">
    <property type="entry name" value="LAMININ SUBUNIT ALPHA 5"/>
    <property type="match status" value="1"/>
</dbReference>
<dbReference type="PROSITE" id="PS01186">
    <property type="entry name" value="EGF_2"/>
    <property type="match status" value="1"/>
</dbReference>
<dbReference type="GeneID" id="8616845"/>
<gene>
    <name evidence="7" type="ORF">DDB_G0270488</name>
</gene>
<feature type="domain" description="EGF-like" evidence="4">
    <location>
        <begin position="3379"/>
        <end position="3390"/>
    </location>
</feature>
<dbReference type="OMA" id="NCTIGVH"/>
<feature type="domain" description="EGF-like" evidence="4">
    <location>
        <begin position="1637"/>
        <end position="1648"/>
    </location>
</feature>
<dbReference type="RefSeq" id="XP_645904.1">
    <property type="nucleotide sequence ID" value="XM_640812.1"/>
</dbReference>
<dbReference type="PaxDb" id="44689-DDB0201696"/>
<dbReference type="VEuPathDB" id="AmoebaDB:DDB_G0270488"/>
<feature type="transmembrane region" description="Helical" evidence="3">
    <location>
        <begin position="20"/>
        <end position="41"/>
    </location>
</feature>
<evidence type="ECO:0000256" key="3">
    <source>
        <dbReference type="SAM" id="Phobius"/>
    </source>
</evidence>
<proteinExistence type="predicted"/>
<reference evidence="7 8" key="1">
    <citation type="journal article" date="2005" name="Nature">
        <title>The genome of the social amoeba Dictyostelium discoideum.</title>
        <authorList>
            <consortium name="The Dictyostelium discoideum Sequencing Consortium"/>
            <person name="Eichinger L."/>
            <person name="Pachebat J.A."/>
            <person name="Glockner G."/>
            <person name="Rajandream M.A."/>
            <person name="Sucgang R."/>
            <person name="Berriman M."/>
            <person name="Song J."/>
            <person name="Olsen R."/>
            <person name="Szafranski K."/>
            <person name="Xu Q."/>
            <person name="Tunggal B."/>
            <person name="Kummerfeld S."/>
            <person name="Madera M."/>
            <person name="Konfortov B.A."/>
            <person name="Rivero F."/>
            <person name="Bankier A.T."/>
            <person name="Lehmann R."/>
            <person name="Hamlin N."/>
            <person name="Davies R."/>
            <person name="Gaudet P."/>
            <person name="Fey P."/>
            <person name="Pilcher K."/>
            <person name="Chen G."/>
            <person name="Saunders D."/>
            <person name="Sodergren E."/>
            <person name="Davis P."/>
            <person name="Kerhornou A."/>
            <person name="Nie X."/>
            <person name="Hall N."/>
            <person name="Anjard C."/>
            <person name="Hemphill L."/>
            <person name="Bason N."/>
            <person name="Farbrother P."/>
            <person name="Desany B."/>
            <person name="Just E."/>
            <person name="Morio T."/>
            <person name="Rost R."/>
            <person name="Churcher C."/>
            <person name="Cooper J."/>
            <person name="Haydock S."/>
            <person name="van Driessche N."/>
            <person name="Cronin A."/>
            <person name="Goodhead I."/>
            <person name="Muzny D."/>
            <person name="Mourier T."/>
            <person name="Pain A."/>
            <person name="Lu M."/>
            <person name="Harper D."/>
            <person name="Lindsay R."/>
            <person name="Hauser H."/>
            <person name="James K."/>
            <person name="Quiles M."/>
            <person name="Madan Babu M."/>
            <person name="Saito T."/>
            <person name="Buchrieser C."/>
            <person name="Wardroper A."/>
            <person name="Felder M."/>
            <person name="Thangavelu M."/>
            <person name="Johnson D."/>
            <person name="Knights A."/>
            <person name="Loulseged H."/>
            <person name="Mungall K."/>
            <person name="Oliver K."/>
            <person name="Price C."/>
            <person name="Quail M.A."/>
            <person name="Urushihara H."/>
            <person name="Hernandez J."/>
            <person name="Rabbinowitsch E."/>
            <person name="Steffen D."/>
            <person name="Sanders M."/>
            <person name="Ma J."/>
            <person name="Kohara Y."/>
            <person name="Sharp S."/>
            <person name="Simmonds M."/>
            <person name="Spiegler S."/>
            <person name="Tivey A."/>
            <person name="Sugano S."/>
            <person name="White B."/>
            <person name="Walker D."/>
            <person name="Woodward J."/>
            <person name="Winckler T."/>
            <person name="Tanaka Y."/>
            <person name="Shaulsky G."/>
            <person name="Schleicher M."/>
            <person name="Weinstock G."/>
            <person name="Rosenthal A."/>
            <person name="Cox E.C."/>
            <person name="Chisholm R.L."/>
            <person name="Gibbs R."/>
            <person name="Loomis W.F."/>
            <person name="Platzer M."/>
            <person name="Kay R.R."/>
            <person name="Williams J."/>
            <person name="Dear P.H."/>
            <person name="Noegel A.A."/>
            <person name="Barrell B."/>
            <person name="Kuspa A."/>
        </authorList>
    </citation>
    <scope>NUCLEOTIDE SEQUENCE [LARGE SCALE GENOMIC DNA]</scope>
    <source>
        <strain evidence="7 8">AX4</strain>
    </source>
</reference>
<dbReference type="InterPro" id="IPR050440">
    <property type="entry name" value="Laminin/Netrin_ECM"/>
</dbReference>
<sequence>MILFSSSSSSIFYKIRNNLLYLFSILYIVVICLWGVSNVAVVESAAINTNGGSTSDTYCPYQALPDTLNDLNFLGFDGEFHIHETFYYNFKNFQKSISFTLLQKSAFRIYTAPHVVDIDLWLYNKSDSSKAVAHTSDMGGDENLYAELEAGEYFIKFLFFGQNKASQLDCTTITLEIAISPTNISLVQSRMQDFGCPSKQILPTISWTTLQNTGKLTYDSDVNQDGTVLNINDIGSTDLYKFAANIPFTLPQSNTINKYSVDVSMGFDFLTGGSLNVLIQSADLPAPTNLLCLKDGNCTIGVHLSKSHSIIKTVLLPGDYIIWIYDQTQEKDMAIQLKCLPFSMFIDIQPAQQVEDFLNCQSYFLPSSFNEPGFLDDGGFMYFDEDVYLDLSVKSVAITFNLTQPSYFRTYIPDFRVDIDISLTKIGVAQPIARSYKFGGEEEINAQLNQGSYILTLFYFGKNADVFCDEYALEVAIVPQTDYIGSTCTTSSAPDFSSINQTLFNSASKSYSLNAVAGQTIPRYQYVFDKTDLNPQTLASVNFTIPDDGDEDGIYFFESIIESSFVLGDVRLVLTDLAMTQDQSNIVYVGSHDRNRHIISLRIYPGDYQIQIQTPRISQNQLDYLPSCLTYSLSMIIKPSNGDEFDPSCFGLVSILPGDLNTPAYLGTSNRLHVSGEYLIPTLPIFTSTSTYHNFTVALDSILRVYTQYNKVDIDLNLYENGKLVSWNTRFYTEEAMVYQLKKNTPYQLRIKYFRLSISSIPACSTFNLEMVISPLQENPKDSCKQLNQVPSNLIPTPTLTPFFSSESYNFNQNSSAMTFKLPFVVPVKSGSAIFRAVLSYDFIWNNLAIVLKSSSSANTISDGVLGYNRHEIEILELVPGSYELDIYEPFPTQSNQLNLKNCVDFVLEVGIQIKDESDVDKDTVVCPVLMFPSTLNSIGYLSALSGDSLYFQESVLADVLTGKDVVTFSTKDTEESSLVRIYIPAHKKLDINVILSYTSSGATIVASRAIGEDIIYVHLDADDYTITFYYYGLGGPIPKLEDCPSFDVFISIVPDSQLLKNKMITSACPNTAPIPTTVQGNTPVSNQYYRSMSITPQVTSIPFTATNYTHFYANLDYNDLVASMAMKLEGNYTKLGENIRLRYSPLYQGGEAFINEVIPPGSYVLTIYDAFKSPVPFNSIKCAPFSFSYYLNASAGVSPTCEAIPLPTDISKGGEAIGGPQTKTGEVRLSTRRALIPNDKRPTRISFINPSAVSYIRILTTADPGNDIDFFIFQNASSTFPLYSSIQSVTTDNNVWKLDPQSTPYVLEIKYFKINTKVNCNFFSFDLAISNIQTIQNELLCPSNPPSEDVQVPPGGVSFPYGKDVQIGSDGYYFSKSRVDLNTHDGIFSYGISLTVMGPVLMYANLGFDFLANDFNMILSNVSSTGALTPLARGIDSIPINDNSEVDIYNTINYQLDSGKYLLQITEDVDYNSFGLNVSCHSFTFSLRGSSQVSGIGPRVTGVSPKSATNLLVNKDYTITVIFSETFQLPQASVGTALLDYIVNNRAIFLQSTAKNAAVINANAAVSFKDLSIMLTFPKESIVPGVTYILRVDANYFVNSNNIIFANENTTLDHTYAFLGCNCNGHGTCGDDGVTCVCKDPWAGIDCSKCKAGYHGVASQCVPNTYCDGDNTCNGHGKCSDGNGYPECKCNTGYDSSSNSFCGSCAFGYSGYPKCVYTPDSEPTFCMAPILPSSLNSFEYLGFQSSVHLQDNFYLDIVSGGHDIFFTITETSVLRVYTEPHQLDVDLWLYNATSTGDIVNTVDRSITFNHEEVVLDVLDAGSYLLSLKYYDWGKLKSNCPTFNLELAIDTLAELQSKTDALKLCNGATKLPDSTNIPKTITQEFTFDDPSIGFIAPVSNTKNTLYLWNYTFTVAPTQDGKVALADIEIGYQFLPGDLSLVIQSGDGKGGLTCKGSTDTTVSGCVYGDNELNRNVIHATLAPGIYTIWIYAPEFNNATNMNCAPFNFKSKFVFINDDEDYFNCEGEILPKSLNNPQFLVNNYLHVQDLYLVDSKHSNITFNVGVTSFIRVNAQQNNAIVMITLINSKTNEVFDKDSSVIFLRIAPGDYIITIESNHISSAKNFCPLLNIEIAIEDVNTPLLTPPICPETGVKNTPSFNFDTLPFVFENGTLHKKIYTVSSKSEQIVSAYPFTVTQSVQFYSAVASEFLRGDLRINLYKILDDNRKSQMLFIQGNHDYNYNWIQETLEAGSYMAKIERPQFNIGSGQPTCIPFEFEFSLHPLSAVPKCPGESIPLSWNTIRFLGTEGKMHYQSDNFVVPQGKYTHVEIPLQTVNDSIIRIYVNPHIVDIDIRLKDPFTNQTLISGSNLINTEESFVYQLSAGSVYYLQLQFWKWSNNIPLCNVFSLEIAVAPVSGIKPAQCKDNASYWPTVPSTFIGDLYDYSSLDSDTQYYFQQAATALQSKEYTFTTKSVTNIHVQVGYDFLTGDLAIKLISLSSKNKKVYYGTIAPNRNILEVTNLPIGNYQLVIYEPFSSLKSIMGCSFFNFDFYLEPNSNYDQEDGFYHYLPSTLDSYAYLNYDMSTHLQGEYMMFDGIDAHNTVPFTITGSNSFIRVQASILPDDESDIHSDILTPFVKIDNSQPGSLAQILKPGQYTLQILPGIRPSPNTAVNLEIAIATVEQVNKSINAITAPKDCATSAPVSINPSAIDGSFYYSETLYASYDKVTNQSIINHSPFVLTQPTLVYIQIGYQFLLGDFDMYIASEDRRSLRLLGKSNRNTNEINVILPAGSYSLTIVNPVKTPTDFGKHCTPYRLSIAFRSSSSTGHTDCSIFNSIPWDLNSATGGSVGFGGPIDGEGNLRLYSDDFMAPSTASTQNISFTIGQPTFVNIFTIDDLTASIDADIFVKNTANDQDLLYDVTLHNTAQHSMLFVANPPKSGLQSDFSISLTFKGVSKDACPAFGLQVVMKPVSYLTNQLYCTKNFHPKLPNTNPKPNQYGAVNEYISSSMPGDYINSMATANNQFEYNIDFSLDRISRIEASISFDSIATNFYLKLSTRTTDKSGKVVRNSISTGDWNAENSFGETTMTSSISSSRLAIGNYSITIVQPKYQPNSWITSSIYGELCFPFTYSLTIMDRNQVYAGSVTPSNGFNLLPNHDLNLVFQTHSTLYSDAQATIFCNSSQYIKDTFYLASQSSSDTIAPSNVICGADDGTKWIFVFSNDSLVADSSYILSIRDGKLFDSTAVPAILPPQHIYTMLDTSCSNNGYFKDSGCICAKGYTGVDCNNCALDYHNIDTQGSPICVKSECEPYYCGCDPNNNSTCTQLGKCVTNTDGNAVCICSGPYSGTTCNKCALGYHNYPYCTVWKDCGDCGKGSCDHENGQCTCPDNYQGPSCSQCADGYSGSDCKKNGSGAIVALEVIGALVVASILIGAAIWYIRNRYRSGVTRYKMLPKFDFDNDGEHTTQFPGLYDDDDDAFGGGDNSANKNDKSINRSGGKTHVFSFSGMPSSAIDSDDDDDYEQQQKVKAENHKTNHLFDM</sequence>
<accession>Q55E77</accession>
<evidence type="ECO:0000259" key="4">
    <source>
        <dbReference type="PROSITE" id="PS00022"/>
    </source>
</evidence>
<dbReference type="InterPro" id="IPR002049">
    <property type="entry name" value="LE_dom"/>
</dbReference>
<evidence type="ECO:0000259" key="5">
    <source>
        <dbReference type="PROSITE" id="PS01186"/>
    </source>
</evidence>
<dbReference type="GO" id="GO:0009887">
    <property type="term" value="P:animal organ morphogenesis"/>
    <property type="evidence" value="ECO:0000318"/>
    <property type="project" value="GO_Central"/>
</dbReference>
<feature type="domain" description="EGF-like" evidence="4">
    <location>
        <begin position="3334"/>
        <end position="3345"/>
    </location>
</feature>
<dbReference type="STRING" id="44689.Q55E77"/>
<dbReference type="CDD" id="cd00055">
    <property type="entry name" value="EGF_Lam"/>
    <property type="match status" value="3"/>
</dbReference>
<feature type="domain" description="EGF-like" evidence="5">
    <location>
        <begin position="1689"/>
        <end position="1703"/>
    </location>
</feature>
<keyword evidence="8" id="KW-1185">Reference proteome</keyword>
<dbReference type="SMART" id="SM00181">
    <property type="entry name" value="EGF"/>
    <property type="match status" value="3"/>
</dbReference>
<organism evidence="7 8">
    <name type="scientific">Dictyostelium discoideum</name>
    <name type="common">Social amoeba</name>
    <dbReference type="NCBI Taxonomy" id="44689"/>
    <lineage>
        <taxon>Eukaryota</taxon>
        <taxon>Amoebozoa</taxon>
        <taxon>Evosea</taxon>
        <taxon>Eumycetozoa</taxon>
        <taxon>Dictyostelia</taxon>
        <taxon>Dictyosteliales</taxon>
        <taxon>Dictyosteliaceae</taxon>
        <taxon>Dictyostelium</taxon>
    </lineage>
</organism>
<dbReference type="PROSITE" id="PS00022">
    <property type="entry name" value="EGF_1"/>
    <property type="match status" value="3"/>
</dbReference>
<keyword evidence="1" id="KW-1015">Disulfide bond</keyword>
<dbReference type="InParanoid" id="Q55E77"/>
<dbReference type="FunCoup" id="Q55E77">
    <property type="interactions" value="70"/>
</dbReference>
<dbReference type="SMART" id="SM00180">
    <property type="entry name" value="EGF_Lam"/>
    <property type="match status" value="3"/>
</dbReference>
<feature type="region of interest" description="Disordered" evidence="2">
    <location>
        <begin position="3461"/>
        <end position="3534"/>
    </location>
</feature>
<dbReference type="HOGENOM" id="CLU_224740_0_0_1"/>
<dbReference type="PANTHER" id="PTHR10574">
    <property type="entry name" value="NETRIN/LAMININ-RELATED"/>
    <property type="match status" value="1"/>
</dbReference>
<dbReference type="InterPro" id="IPR000742">
    <property type="entry name" value="EGF"/>
</dbReference>
<dbReference type="PROSITE" id="PS01248">
    <property type="entry name" value="EGF_LAM_1"/>
    <property type="match status" value="2"/>
</dbReference>
<keyword evidence="3" id="KW-0472">Membrane</keyword>
<dbReference type="eggNOG" id="KOG1836">
    <property type="taxonomic scope" value="Eukaryota"/>
</dbReference>
<dbReference type="GO" id="GO:0009888">
    <property type="term" value="P:tissue development"/>
    <property type="evidence" value="ECO:0000318"/>
    <property type="project" value="GO_Central"/>
</dbReference>
<keyword evidence="3" id="KW-1133">Transmembrane helix</keyword>